<comment type="similarity">
    <text evidence="1">Belongs to the mannitol dehydrogenase family.</text>
</comment>
<dbReference type="Proteomes" id="UP001157069">
    <property type="component" value="Unassembled WGS sequence"/>
</dbReference>
<gene>
    <name evidence="9" type="ORF">GCM10025869_03880</name>
</gene>
<evidence type="ECO:0000256" key="6">
    <source>
        <dbReference type="ARBA" id="ARBA00048615"/>
    </source>
</evidence>
<keyword evidence="10" id="KW-1185">Reference proteome</keyword>
<dbReference type="RefSeq" id="WP_284297320.1">
    <property type="nucleotide sequence ID" value="NZ_BSVA01000001.1"/>
</dbReference>
<dbReference type="PRINTS" id="PR00084">
    <property type="entry name" value="MTLDHDRGNASE"/>
</dbReference>
<dbReference type="InterPro" id="IPR013328">
    <property type="entry name" value="6PGD_dom2"/>
</dbReference>
<accession>A0ABQ6JRA9</accession>
<comment type="caution">
    <text evidence="9">The sequence shown here is derived from an EMBL/GenBank/DDBJ whole genome shotgun (WGS) entry which is preliminary data.</text>
</comment>
<organism evidence="9 10">
    <name type="scientific">Homoserinibacter gongjuensis</name>
    <dbReference type="NCBI Taxonomy" id="1162968"/>
    <lineage>
        <taxon>Bacteria</taxon>
        <taxon>Bacillati</taxon>
        <taxon>Actinomycetota</taxon>
        <taxon>Actinomycetes</taxon>
        <taxon>Micrococcales</taxon>
        <taxon>Microbacteriaceae</taxon>
        <taxon>Homoserinibacter</taxon>
    </lineage>
</organism>
<dbReference type="Gene3D" id="3.40.50.720">
    <property type="entry name" value="NAD(P)-binding Rossmann-like Domain"/>
    <property type="match status" value="1"/>
</dbReference>
<feature type="domain" description="Mannitol dehydrogenase N-terminal" evidence="7">
    <location>
        <begin position="29"/>
        <end position="280"/>
    </location>
</feature>
<dbReference type="InterPro" id="IPR008927">
    <property type="entry name" value="6-PGluconate_DH-like_C_sf"/>
</dbReference>
<keyword evidence="5" id="KW-0520">NAD</keyword>
<dbReference type="InterPro" id="IPR013118">
    <property type="entry name" value="Mannitol_DH_C"/>
</dbReference>
<evidence type="ECO:0000256" key="3">
    <source>
        <dbReference type="ARBA" id="ARBA00016219"/>
    </source>
</evidence>
<dbReference type="SUPFAM" id="SSF48179">
    <property type="entry name" value="6-phosphogluconate dehydrogenase C-terminal domain-like"/>
    <property type="match status" value="1"/>
</dbReference>
<dbReference type="EC" id="1.1.1.17" evidence="2"/>
<dbReference type="InterPro" id="IPR000669">
    <property type="entry name" value="Mannitol_DH"/>
</dbReference>
<dbReference type="Pfam" id="PF08125">
    <property type="entry name" value="Mannitol_dh_C"/>
    <property type="match status" value="1"/>
</dbReference>
<name>A0ABQ6JRA9_9MICO</name>
<protein>
    <recommendedName>
        <fullName evidence="3">Mannitol-1-phosphate 5-dehydrogenase</fullName>
        <ecNumber evidence="2">1.1.1.17</ecNumber>
    </recommendedName>
</protein>
<comment type="catalytic activity">
    <reaction evidence="6">
        <text>D-mannitol 1-phosphate + NAD(+) = beta-D-fructose 6-phosphate + NADH + H(+)</text>
        <dbReference type="Rhea" id="RHEA:19661"/>
        <dbReference type="ChEBI" id="CHEBI:15378"/>
        <dbReference type="ChEBI" id="CHEBI:57540"/>
        <dbReference type="ChEBI" id="CHEBI:57634"/>
        <dbReference type="ChEBI" id="CHEBI:57945"/>
        <dbReference type="ChEBI" id="CHEBI:61381"/>
        <dbReference type="EC" id="1.1.1.17"/>
    </reaction>
</comment>
<dbReference type="InterPro" id="IPR013131">
    <property type="entry name" value="Mannitol_DH_N"/>
</dbReference>
<proteinExistence type="inferred from homology"/>
<evidence type="ECO:0000259" key="8">
    <source>
        <dbReference type="Pfam" id="PF08125"/>
    </source>
</evidence>
<evidence type="ECO:0000256" key="5">
    <source>
        <dbReference type="ARBA" id="ARBA00023027"/>
    </source>
</evidence>
<dbReference type="PANTHER" id="PTHR43362:SF1">
    <property type="entry name" value="MANNITOL DEHYDROGENASE 2-RELATED"/>
    <property type="match status" value="1"/>
</dbReference>
<feature type="domain" description="Mannitol dehydrogenase C-terminal" evidence="8">
    <location>
        <begin position="289"/>
        <end position="439"/>
    </location>
</feature>
<dbReference type="Pfam" id="PF01232">
    <property type="entry name" value="Mannitol_dh"/>
    <property type="match status" value="1"/>
</dbReference>
<evidence type="ECO:0000256" key="4">
    <source>
        <dbReference type="ARBA" id="ARBA00023002"/>
    </source>
</evidence>
<dbReference type="SUPFAM" id="SSF51735">
    <property type="entry name" value="NAD(P)-binding Rossmann-fold domains"/>
    <property type="match status" value="1"/>
</dbReference>
<evidence type="ECO:0000313" key="9">
    <source>
        <dbReference type="EMBL" id="GMA89859.1"/>
    </source>
</evidence>
<keyword evidence="4" id="KW-0560">Oxidoreductase</keyword>
<reference evidence="10" key="1">
    <citation type="journal article" date="2019" name="Int. J. Syst. Evol. Microbiol.">
        <title>The Global Catalogue of Microorganisms (GCM) 10K type strain sequencing project: providing services to taxonomists for standard genome sequencing and annotation.</title>
        <authorList>
            <consortium name="The Broad Institute Genomics Platform"/>
            <consortium name="The Broad Institute Genome Sequencing Center for Infectious Disease"/>
            <person name="Wu L."/>
            <person name="Ma J."/>
        </authorList>
    </citation>
    <scope>NUCLEOTIDE SEQUENCE [LARGE SCALE GENOMIC DNA]</scope>
    <source>
        <strain evidence="10">NBRC 108755</strain>
    </source>
</reference>
<dbReference type="InterPro" id="IPR023027">
    <property type="entry name" value="Mannitol_DH_CS"/>
</dbReference>
<evidence type="ECO:0000259" key="7">
    <source>
        <dbReference type="Pfam" id="PF01232"/>
    </source>
</evidence>
<dbReference type="PROSITE" id="PS00974">
    <property type="entry name" value="MANNITOL_DHGENASE"/>
    <property type="match status" value="1"/>
</dbReference>
<dbReference type="InterPro" id="IPR050988">
    <property type="entry name" value="Mannitol_DH/Oxidoreductase"/>
</dbReference>
<evidence type="ECO:0000256" key="1">
    <source>
        <dbReference type="ARBA" id="ARBA00006541"/>
    </source>
</evidence>
<dbReference type="EMBL" id="BSVA01000001">
    <property type="protein sequence ID" value="GMA89859.1"/>
    <property type="molecule type" value="Genomic_DNA"/>
</dbReference>
<dbReference type="InterPro" id="IPR036291">
    <property type="entry name" value="NAD(P)-bd_dom_sf"/>
</dbReference>
<evidence type="ECO:0000313" key="10">
    <source>
        <dbReference type="Proteomes" id="UP001157069"/>
    </source>
</evidence>
<dbReference type="Gene3D" id="1.10.1040.10">
    <property type="entry name" value="N-(1-d-carboxylethyl)-l-norvaline Dehydrogenase, domain 2"/>
    <property type="match status" value="1"/>
</dbReference>
<dbReference type="PANTHER" id="PTHR43362">
    <property type="entry name" value="MANNITOL DEHYDROGENASE DSF1-RELATED"/>
    <property type="match status" value="1"/>
</dbReference>
<sequence>MRRLTRDVLATLPEGTSAPDYLDDEPRVGIVHFGVGNFHRAHQAMYLDRLMHAGLAHDWAICGVGLLERDARMRDALTEQDGLYTLTLRHPDGRDEIEVIGSIRRFLHAPDDPDAVLEQLADPGVRIVSLTITEGGYVEDAANGRRAVDEPLVRAETAEGLTAPRTAFGWIVAGLRERRRRGVPAFTVLCCDNIQGNGEVARRSVEAVARLVDEELADWIAAEVAFPSTMVDRITPVTTPADVERIHERLGVHDAWPVASEPFTQWVIEDRFPTGRPPYEQVGATLVTDVHAYEAIKLRLLNAGHQAVAYIGRLAGYELVDEAITDPRIAAWVRRYMEREGVPTLTPPEGFDLPGYIDELFARFGNANVADTLARLGTDASNRIPKFVVPTLRDRIASGAAAETGAELIASWRAFTRRAAAGEFSLDDESADQLMQAAAGAPLEFLALPTLAGLADSAGFRAAYLDAVVRLENGGADAFLEG</sequence>
<evidence type="ECO:0000256" key="2">
    <source>
        <dbReference type="ARBA" id="ARBA00012939"/>
    </source>
</evidence>